<gene>
    <name evidence="1" type="ORF">Mal15_65120</name>
</gene>
<organism evidence="1 2">
    <name type="scientific">Stieleria maiorica</name>
    <dbReference type="NCBI Taxonomy" id="2795974"/>
    <lineage>
        <taxon>Bacteria</taxon>
        <taxon>Pseudomonadati</taxon>
        <taxon>Planctomycetota</taxon>
        <taxon>Planctomycetia</taxon>
        <taxon>Pirellulales</taxon>
        <taxon>Pirellulaceae</taxon>
        <taxon>Stieleria</taxon>
    </lineage>
</organism>
<proteinExistence type="predicted"/>
<keyword evidence="2" id="KW-1185">Reference proteome</keyword>
<reference evidence="1 2" key="1">
    <citation type="submission" date="2019-02" db="EMBL/GenBank/DDBJ databases">
        <title>Planctomycetal bacteria perform biofilm scaping via a novel small molecule.</title>
        <authorList>
            <person name="Jeske O."/>
            <person name="Boedeker C."/>
            <person name="Wiegand S."/>
            <person name="Breitling P."/>
            <person name="Kallscheuer N."/>
            <person name="Jogler M."/>
            <person name="Rohde M."/>
            <person name="Petersen J."/>
            <person name="Medema M.H."/>
            <person name="Surup F."/>
            <person name="Jogler C."/>
        </authorList>
    </citation>
    <scope>NUCLEOTIDE SEQUENCE [LARGE SCALE GENOMIC DNA]</scope>
    <source>
        <strain evidence="1 2">Mal15</strain>
    </source>
</reference>
<dbReference type="KEGG" id="smam:Mal15_65120"/>
<protein>
    <submittedName>
        <fullName evidence="1">Uncharacterized protein</fullName>
    </submittedName>
</protein>
<dbReference type="Proteomes" id="UP000321353">
    <property type="component" value="Chromosome"/>
</dbReference>
<accession>A0A5B9MQB1</accession>
<name>A0A5B9MQB1_9BACT</name>
<sequence length="628" mass="71195">MASKGPQWIRFLRHYGPSARNDNMYDEHIRASAARSNLDPLLFKHPIEDELLPLFSQDAESPTSVILTGTAGDGKTHLCRQIWIQLGGDPEAWESDDVYFHVNASIAGRETTVHIVRDLTGLPETGKTGAFLTKTDLLEFFAHTIFDLSSSSVFLIAANDGQLVDTWARLNQTNDRIDETGRLLEELLFNDRREEEGSRLKLFNLSRISSAELFDRAAEAFVRHEGWQHCIDEEGADDQLFGSLCPIRRNYELLKSDQVRGRLRALLELCDHNDTHLSIRRVLMLLANSVLGFSGNEAGGIKVPDRLMRAVDVPRIIASQQVAKASIYNNIFGGNLTEHRRNSHDIYEQLGRFRIGHETSNRIDNLLIYGDSDTGLREHFDRFLTDDTFYGANEAYRALQTAYIEGAEEGGEETEQFLEVLVSQRRGLFFKIPESIERELSPWDLTVFTFAGEYLERVLQRIRRGKKIEKRVIARLVQGLNRIFIGMLVSSDEELWLTTGLSGSNAKVSVVLEDRVSVARDSHRFVNIANDISGSPVLRVSFSESNIIELRLTLTRFEFLSRVAEGVLPGSFSKECHEDMLAFKSRLLSAANSRKDASEDDEESQTEFRFVELDEMGYPRPKTVELDL</sequence>
<dbReference type="AlphaFoldDB" id="A0A5B9MQB1"/>
<evidence type="ECO:0000313" key="1">
    <source>
        <dbReference type="EMBL" id="QEG02391.1"/>
    </source>
</evidence>
<evidence type="ECO:0000313" key="2">
    <source>
        <dbReference type="Proteomes" id="UP000321353"/>
    </source>
</evidence>
<dbReference type="EMBL" id="CP036264">
    <property type="protein sequence ID" value="QEG02391.1"/>
    <property type="molecule type" value="Genomic_DNA"/>
</dbReference>